<keyword evidence="4" id="KW-1003">Cell membrane</keyword>
<keyword evidence="8" id="KW-0249">Electron transport</keyword>
<dbReference type="KEGG" id="cmar:IMCC12053_541"/>
<keyword evidence="9" id="KW-1133">Transmembrane helix</keyword>
<evidence type="ECO:0000256" key="4">
    <source>
        <dbReference type="ARBA" id="ARBA00022475"/>
    </source>
</evidence>
<comment type="similarity">
    <text evidence="2">Belongs to the HupC/HyaC/HydC family.</text>
</comment>
<protein>
    <submittedName>
        <fullName evidence="12">Cytochrome B561</fullName>
    </submittedName>
</protein>
<evidence type="ECO:0000256" key="5">
    <source>
        <dbReference type="ARBA" id="ARBA00022617"/>
    </source>
</evidence>
<evidence type="ECO:0000313" key="12">
    <source>
        <dbReference type="EMBL" id="ALI54490.1"/>
    </source>
</evidence>
<dbReference type="RefSeq" id="WP_062215470.1">
    <property type="nucleotide sequence ID" value="NZ_CP012023.1"/>
</dbReference>
<dbReference type="STRING" id="1397108.IMCC12053_541"/>
<reference evidence="12 13" key="1">
    <citation type="submission" date="2015-05" db="EMBL/GenBank/DDBJ databases">
        <authorList>
            <person name="Wang D.B."/>
            <person name="Wang M."/>
        </authorList>
    </citation>
    <scope>NUCLEOTIDE SEQUENCE [LARGE SCALE GENOMIC DNA]</scope>
    <source>
        <strain evidence="12 13">IMCC 12053</strain>
    </source>
</reference>
<evidence type="ECO:0000256" key="2">
    <source>
        <dbReference type="ARBA" id="ARBA00008622"/>
    </source>
</evidence>
<evidence type="ECO:0000313" key="13">
    <source>
        <dbReference type="Proteomes" id="UP000064920"/>
    </source>
</evidence>
<keyword evidence="3" id="KW-0813">Transport</keyword>
<evidence type="ECO:0000256" key="8">
    <source>
        <dbReference type="ARBA" id="ARBA00022982"/>
    </source>
</evidence>
<keyword evidence="10" id="KW-0408">Iron</keyword>
<keyword evidence="11" id="KW-0472">Membrane</keyword>
<dbReference type="GO" id="GO:0020037">
    <property type="term" value="F:heme binding"/>
    <property type="evidence" value="ECO:0007669"/>
    <property type="project" value="TreeGrafter"/>
</dbReference>
<dbReference type="GO" id="GO:0005506">
    <property type="term" value="F:iron ion binding"/>
    <property type="evidence" value="ECO:0007669"/>
    <property type="project" value="InterPro"/>
</dbReference>
<accession>A0A0N9ZMG4</accession>
<dbReference type="PATRIC" id="fig|1397108.4.peg.558"/>
<evidence type="ECO:0000256" key="9">
    <source>
        <dbReference type="ARBA" id="ARBA00022989"/>
    </source>
</evidence>
<dbReference type="AlphaFoldDB" id="A0A0N9ZMG4"/>
<dbReference type="InterPro" id="IPR016174">
    <property type="entry name" value="Di-haem_cyt_TM"/>
</dbReference>
<dbReference type="GO" id="GO:0022904">
    <property type="term" value="P:respiratory electron transport chain"/>
    <property type="evidence" value="ECO:0007669"/>
    <property type="project" value="InterPro"/>
</dbReference>
<dbReference type="OrthoDB" id="1117555at2"/>
<keyword evidence="6" id="KW-0812">Transmembrane</keyword>
<dbReference type="Gene3D" id="1.20.950.20">
    <property type="entry name" value="Transmembrane di-heme cytochromes, Chain C"/>
    <property type="match status" value="1"/>
</dbReference>
<dbReference type="InterPro" id="IPR051542">
    <property type="entry name" value="Hydrogenase_cytochrome"/>
</dbReference>
<comment type="subcellular location">
    <subcellularLocation>
        <location evidence="1">Cell membrane</location>
        <topology evidence="1">Multi-pass membrane protein</topology>
    </subcellularLocation>
</comment>
<dbReference type="Proteomes" id="UP000064920">
    <property type="component" value="Chromosome"/>
</dbReference>
<dbReference type="EMBL" id="CP012023">
    <property type="protein sequence ID" value="ALI54490.1"/>
    <property type="molecule type" value="Genomic_DNA"/>
</dbReference>
<dbReference type="InterPro" id="IPR011577">
    <property type="entry name" value="Cyt_b561_bac/Ni-Hgenase"/>
</dbReference>
<keyword evidence="7" id="KW-0479">Metal-binding</keyword>
<dbReference type="GO" id="GO:0005886">
    <property type="term" value="C:plasma membrane"/>
    <property type="evidence" value="ECO:0007669"/>
    <property type="project" value="UniProtKB-SubCell"/>
</dbReference>
<dbReference type="GO" id="GO:0009055">
    <property type="term" value="F:electron transfer activity"/>
    <property type="evidence" value="ECO:0007669"/>
    <property type="project" value="InterPro"/>
</dbReference>
<dbReference type="PRINTS" id="PR00161">
    <property type="entry name" value="NIHGNASECYTB"/>
</dbReference>
<dbReference type="SUPFAM" id="SSF81342">
    <property type="entry name" value="Transmembrane di-heme cytochromes"/>
    <property type="match status" value="1"/>
</dbReference>
<evidence type="ECO:0000256" key="3">
    <source>
        <dbReference type="ARBA" id="ARBA00022448"/>
    </source>
</evidence>
<evidence type="ECO:0000256" key="11">
    <source>
        <dbReference type="ARBA" id="ARBA00023136"/>
    </source>
</evidence>
<sequence length="223" mass="25524">MTRRIVKVYPRFERAWHWVQALLIAVLMVTGLGLNGVHHLIPFGPAVMLHTIAALVLLVVWVFATFWLFTTGAWRQFIPKVEGALETARYYAYGIFKGEEAPYKKQYWRKHNPLQAATYFGLKWFVFPAIWISGLVYLTYNVWDGGSQATLILGIVRNLHLIAAYVIFAFVIVHVYLLTTGHGFRAHVKPMVTGYDEVDLTDAQEAYLEANEPNRLKPREAAE</sequence>
<gene>
    <name evidence="12" type="ORF">IMCC12053_541</name>
</gene>
<evidence type="ECO:0000256" key="10">
    <source>
        <dbReference type="ARBA" id="ARBA00023004"/>
    </source>
</evidence>
<evidence type="ECO:0000256" key="7">
    <source>
        <dbReference type="ARBA" id="ARBA00022723"/>
    </source>
</evidence>
<organism evidence="12 13">
    <name type="scientific">Celeribacter marinus</name>
    <dbReference type="NCBI Taxonomy" id="1397108"/>
    <lineage>
        <taxon>Bacteria</taxon>
        <taxon>Pseudomonadati</taxon>
        <taxon>Pseudomonadota</taxon>
        <taxon>Alphaproteobacteria</taxon>
        <taxon>Rhodobacterales</taxon>
        <taxon>Roseobacteraceae</taxon>
        <taxon>Celeribacter</taxon>
    </lineage>
</organism>
<dbReference type="InterPro" id="IPR000516">
    <property type="entry name" value="Ni-dep_Hydgase_cyt-B"/>
</dbReference>
<keyword evidence="13" id="KW-1185">Reference proteome</keyword>
<dbReference type="PANTHER" id="PTHR30485">
    <property type="entry name" value="NI/FE-HYDROGENASE 1 B-TYPE CYTOCHROME SUBUNIT"/>
    <property type="match status" value="1"/>
</dbReference>
<evidence type="ECO:0000256" key="1">
    <source>
        <dbReference type="ARBA" id="ARBA00004651"/>
    </source>
</evidence>
<name>A0A0N9ZMG4_9RHOB</name>
<evidence type="ECO:0000256" key="6">
    <source>
        <dbReference type="ARBA" id="ARBA00022692"/>
    </source>
</evidence>
<dbReference type="PANTHER" id="PTHR30485:SF1">
    <property type="entry name" value="CYTOCHROME YDHU-RELATED"/>
    <property type="match status" value="1"/>
</dbReference>
<dbReference type="Pfam" id="PF01292">
    <property type="entry name" value="Ni_hydr_CYTB"/>
    <property type="match status" value="1"/>
</dbReference>
<proteinExistence type="inferred from homology"/>
<keyword evidence="5" id="KW-0349">Heme</keyword>